<dbReference type="EMBL" id="JAGDYM010000002">
    <property type="protein sequence ID" value="MBO1900516.1"/>
    <property type="molecule type" value="Genomic_DNA"/>
</dbReference>
<feature type="transmembrane region" description="Helical" evidence="7">
    <location>
        <begin position="818"/>
        <end position="844"/>
    </location>
</feature>
<evidence type="ECO:0000256" key="6">
    <source>
        <dbReference type="ARBA" id="ARBA00038076"/>
    </source>
</evidence>
<accession>A0A939MLA1</accession>
<dbReference type="RefSeq" id="WP_208095155.1">
    <property type="nucleotide sequence ID" value="NZ_JAGDYM010000002.1"/>
</dbReference>
<comment type="caution">
    <text evidence="10">The sequence shown here is derived from an EMBL/GenBank/DDBJ whole genome shotgun (WGS) entry which is preliminary data.</text>
</comment>
<feature type="transmembrane region" description="Helical" evidence="7">
    <location>
        <begin position="730"/>
        <end position="758"/>
    </location>
</feature>
<comment type="similarity">
    <text evidence="6">Belongs to the ABC-4 integral membrane protein family.</text>
</comment>
<reference evidence="10" key="1">
    <citation type="submission" date="2021-03" db="EMBL/GenBank/DDBJ databases">
        <title>Leucobacter chromiisoli sp. nov., isolated from chromium-containing soil of chemical plant.</title>
        <authorList>
            <person name="Xu Z."/>
        </authorList>
    </citation>
    <scope>NUCLEOTIDE SEQUENCE</scope>
    <source>
        <strain evidence="10">S27</strain>
    </source>
</reference>
<evidence type="ECO:0000256" key="3">
    <source>
        <dbReference type="ARBA" id="ARBA00022692"/>
    </source>
</evidence>
<evidence type="ECO:0000259" key="8">
    <source>
        <dbReference type="Pfam" id="PF02687"/>
    </source>
</evidence>
<protein>
    <submittedName>
        <fullName evidence="10">FtsX-like permease family protein</fullName>
    </submittedName>
</protein>
<feature type="domain" description="ABC3 transporter permease C-terminal" evidence="8">
    <location>
        <begin position="737"/>
        <end position="854"/>
    </location>
</feature>
<evidence type="ECO:0000256" key="5">
    <source>
        <dbReference type="ARBA" id="ARBA00023136"/>
    </source>
</evidence>
<keyword evidence="11" id="KW-1185">Reference proteome</keyword>
<organism evidence="10 11">
    <name type="scientific">Leucobacter weissii</name>
    <dbReference type="NCBI Taxonomy" id="1983706"/>
    <lineage>
        <taxon>Bacteria</taxon>
        <taxon>Bacillati</taxon>
        <taxon>Actinomycetota</taxon>
        <taxon>Actinomycetes</taxon>
        <taxon>Micrococcales</taxon>
        <taxon>Microbacteriaceae</taxon>
        <taxon>Leucobacter</taxon>
    </lineage>
</organism>
<evidence type="ECO:0000313" key="11">
    <source>
        <dbReference type="Proteomes" id="UP000664382"/>
    </source>
</evidence>
<dbReference type="PANTHER" id="PTHR30572:SF4">
    <property type="entry name" value="ABC TRANSPORTER PERMEASE YTRF"/>
    <property type="match status" value="1"/>
</dbReference>
<evidence type="ECO:0000259" key="9">
    <source>
        <dbReference type="Pfam" id="PF12704"/>
    </source>
</evidence>
<feature type="domain" description="MacB-like periplasmic core" evidence="9">
    <location>
        <begin position="21"/>
        <end position="247"/>
    </location>
</feature>
<evidence type="ECO:0000256" key="1">
    <source>
        <dbReference type="ARBA" id="ARBA00004651"/>
    </source>
</evidence>
<evidence type="ECO:0000256" key="7">
    <source>
        <dbReference type="SAM" id="Phobius"/>
    </source>
</evidence>
<dbReference type="AlphaFoldDB" id="A0A939MLA1"/>
<dbReference type="Pfam" id="PF02687">
    <property type="entry name" value="FtsX"/>
    <property type="match status" value="2"/>
</dbReference>
<feature type="transmembrane region" description="Helical" evidence="7">
    <location>
        <begin position="377"/>
        <end position="397"/>
    </location>
</feature>
<feature type="transmembrane region" description="Helical" evidence="7">
    <location>
        <begin position="510"/>
        <end position="530"/>
    </location>
</feature>
<dbReference type="Pfam" id="PF12704">
    <property type="entry name" value="MacB_PCD"/>
    <property type="match status" value="1"/>
</dbReference>
<dbReference type="InterPro" id="IPR050250">
    <property type="entry name" value="Macrolide_Exporter_MacB"/>
</dbReference>
<evidence type="ECO:0000313" key="10">
    <source>
        <dbReference type="EMBL" id="MBO1900516.1"/>
    </source>
</evidence>
<sequence>MLRVVLANIRAHRARLVAVSLAVLLAVAFMSATLILGSSMRATLQHSLGQDYAQADLVVVEDPEAQYTEEEIDSGAAPGAEDLEKLERAVSEVPGVAEVFVPRALDIAIGSGDVQQIFELRQLAPESFRDVTVTEGRLPEASDEVVMWDTVAEQFGLEPGAQLEITSYAGTADDSAQAEAKPATVVGVLETSRNPFAAGQPVIIGAPSGIEHFAAAPENVRMDYGTPAQILLDPSADPDAARAAIAEALPKLPGFHPTLQTPDDLLSERLEGYTGAADVLTLVMLAFVAIAMLVAALVIANTFAVIVAQRARELALLRCLGASSGQVRGSVLLEALVMAAVASVVGVLVAIGLMLGLVAIGNAGGLGGTLGVFGMDWTAVVIPILVGIVLTLVAALAPAREATRVSPLAAMRPLDAARASTRAGALRLVAGLVLFFGGFALLGVAAFLVGQAELALLVALGGSALSAVGAIMLAIFVVPRLIGWLGRLISARVPGRLAALNSVRNPRRTAATATALLIGVTLVATVYTGAEVARATFNQGLDEEYPVDVVVTLPALDESGEAVALDAAAFDRIAAIDGVEGLTPMRSAYFQEGDGRVWEAWAVDAREYDAVSRVAPVRLEGGAVTMADPPKNGEITLGGETMMDDASAEETTLRALRGGAPDSVLLVSPETLGQLPESQAGDGALLRLSDGLDFLQINEIRTQITELLPTSFVGGAALERAVFEQIITTLLLIVTGLLAVAIVIAVIGVGNTLSLSVIERTRENALLRALGLTRAQLRWTLANEAILLSVVAAVAGVVLGVAYGYLGARSVLNSVGEVSFAIPWAALGVVLVLAALAGLLASVLPARRAARLSPIAGLAVA</sequence>
<feature type="transmembrane region" description="Helical" evidence="7">
    <location>
        <begin position="279"/>
        <end position="308"/>
    </location>
</feature>
<evidence type="ECO:0000256" key="2">
    <source>
        <dbReference type="ARBA" id="ARBA00022475"/>
    </source>
</evidence>
<dbReference type="PANTHER" id="PTHR30572">
    <property type="entry name" value="MEMBRANE COMPONENT OF TRANSPORTER-RELATED"/>
    <property type="match status" value="1"/>
</dbReference>
<feature type="transmembrane region" description="Helical" evidence="7">
    <location>
        <begin position="329"/>
        <end position="357"/>
    </location>
</feature>
<feature type="transmembrane region" description="Helical" evidence="7">
    <location>
        <begin position="779"/>
        <end position="806"/>
    </location>
</feature>
<keyword evidence="5 7" id="KW-0472">Membrane</keyword>
<proteinExistence type="inferred from homology"/>
<name>A0A939MLA1_9MICO</name>
<keyword evidence="2" id="KW-1003">Cell membrane</keyword>
<keyword evidence="3 7" id="KW-0812">Transmembrane</keyword>
<dbReference type="GO" id="GO:0022857">
    <property type="term" value="F:transmembrane transporter activity"/>
    <property type="evidence" value="ECO:0007669"/>
    <property type="project" value="TreeGrafter"/>
</dbReference>
<gene>
    <name evidence="10" type="ORF">J4H92_00970</name>
</gene>
<feature type="domain" description="ABC3 transporter permease C-terminal" evidence="8">
    <location>
        <begin position="286"/>
        <end position="407"/>
    </location>
</feature>
<feature type="transmembrane region" description="Helical" evidence="7">
    <location>
        <begin position="428"/>
        <end position="448"/>
    </location>
</feature>
<feature type="transmembrane region" description="Helical" evidence="7">
    <location>
        <begin position="454"/>
        <end position="478"/>
    </location>
</feature>
<dbReference type="Proteomes" id="UP000664382">
    <property type="component" value="Unassembled WGS sequence"/>
</dbReference>
<dbReference type="InterPro" id="IPR025857">
    <property type="entry name" value="MacB_PCD"/>
</dbReference>
<comment type="subcellular location">
    <subcellularLocation>
        <location evidence="1">Cell membrane</location>
        <topology evidence="1">Multi-pass membrane protein</topology>
    </subcellularLocation>
</comment>
<evidence type="ECO:0000256" key="4">
    <source>
        <dbReference type="ARBA" id="ARBA00022989"/>
    </source>
</evidence>
<keyword evidence="4 7" id="KW-1133">Transmembrane helix</keyword>
<dbReference type="InterPro" id="IPR003838">
    <property type="entry name" value="ABC3_permease_C"/>
</dbReference>
<dbReference type="GO" id="GO:0005886">
    <property type="term" value="C:plasma membrane"/>
    <property type="evidence" value="ECO:0007669"/>
    <property type="project" value="UniProtKB-SubCell"/>
</dbReference>